<evidence type="ECO:0000313" key="1">
    <source>
        <dbReference type="EMBL" id="WAH43868.1"/>
    </source>
</evidence>
<name>A0ABY6ZLT8_9BACL</name>
<evidence type="ECO:0000313" key="2">
    <source>
        <dbReference type="Proteomes" id="UP001164761"/>
    </source>
</evidence>
<dbReference type="Proteomes" id="UP001164761">
    <property type="component" value="Chromosome"/>
</dbReference>
<dbReference type="EMBL" id="CP104067">
    <property type="protein sequence ID" value="WAH43868.1"/>
    <property type="molecule type" value="Genomic_DNA"/>
</dbReference>
<dbReference type="RefSeq" id="WP_268007774.1">
    <property type="nucleotide sequence ID" value="NZ_BSUT01000001.1"/>
</dbReference>
<accession>A0ABY6ZLT8</accession>
<reference evidence="1" key="1">
    <citation type="submission" date="2022-08" db="EMBL/GenBank/DDBJ databases">
        <title>Alicyclobacillus fastidiosus DSM 17978, complete genome.</title>
        <authorList>
            <person name="Wang Q."/>
            <person name="Cai R."/>
            <person name="Wang Z."/>
        </authorList>
    </citation>
    <scope>NUCLEOTIDE SEQUENCE</scope>
    <source>
        <strain evidence="1">DSM 17978</strain>
    </source>
</reference>
<organism evidence="1 2">
    <name type="scientific">Alicyclobacillus fastidiosus</name>
    <dbReference type="NCBI Taxonomy" id="392011"/>
    <lineage>
        <taxon>Bacteria</taxon>
        <taxon>Bacillati</taxon>
        <taxon>Bacillota</taxon>
        <taxon>Bacilli</taxon>
        <taxon>Bacillales</taxon>
        <taxon>Alicyclobacillaceae</taxon>
        <taxon>Alicyclobacillus</taxon>
    </lineage>
</organism>
<proteinExistence type="predicted"/>
<keyword evidence="2" id="KW-1185">Reference proteome</keyword>
<gene>
    <name evidence="1" type="ORF">NZD89_11040</name>
</gene>
<sequence length="86" mass="9665">MKVGQTNIFRAEVHGEYLRTATVTQLNDGNYLASVRVTPMVITQTGFIDDTLGDFVTLQDAQEFVNRTWDEKFLTDSTELSDSDSV</sequence>
<protein>
    <submittedName>
        <fullName evidence="1">Uncharacterized protein</fullName>
    </submittedName>
</protein>